<dbReference type="Gene3D" id="2.30.30.110">
    <property type="match status" value="1"/>
</dbReference>
<dbReference type="PANTHER" id="PTHR33988">
    <property type="entry name" value="ENDORIBONUCLEASE MAZF-RELATED"/>
    <property type="match status" value="1"/>
</dbReference>
<dbReference type="Pfam" id="PF02452">
    <property type="entry name" value="PemK_toxin"/>
    <property type="match status" value="1"/>
</dbReference>
<dbReference type="GO" id="GO:0006402">
    <property type="term" value="P:mRNA catabolic process"/>
    <property type="evidence" value="ECO:0007669"/>
    <property type="project" value="TreeGrafter"/>
</dbReference>
<gene>
    <name evidence="2" type="ORF">dnm_044400</name>
</gene>
<dbReference type="SUPFAM" id="SSF50118">
    <property type="entry name" value="Cell growth inhibitor/plasmid maintenance toxic component"/>
    <property type="match status" value="1"/>
</dbReference>
<protein>
    <recommendedName>
        <fullName evidence="1">mRNA interferase</fullName>
        <ecNumber evidence="1">3.1.-.-</ecNumber>
    </recommendedName>
</protein>
<comment type="function">
    <text evidence="1">Toxic component of a type II toxin-antitoxin (TA) system.</text>
</comment>
<comment type="similarity">
    <text evidence="1">Belongs to the PemK/MazF family.</text>
</comment>
<evidence type="ECO:0000256" key="1">
    <source>
        <dbReference type="PIRNR" id="PIRNR033490"/>
    </source>
</evidence>
<keyword evidence="1" id="KW-0540">Nuclease</keyword>
<keyword evidence="3" id="KW-1185">Reference proteome</keyword>
<dbReference type="GO" id="GO:0016787">
    <property type="term" value="F:hydrolase activity"/>
    <property type="evidence" value="ECO:0007669"/>
    <property type="project" value="UniProtKB-KW"/>
</dbReference>
<evidence type="ECO:0000313" key="3">
    <source>
        <dbReference type="Proteomes" id="UP000663722"/>
    </source>
</evidence>
<sequence length="113" mass="12808">MYRGEIWLINLDPTVGAEIKKTRPAVIINDDAVGILPLKVILPLTDWKDRYEIAPWMVKLIPNQHNGLIKNSAIDTFQIRSVSKTRFVQKMGTISQNKMQEVSKALKIVLAIP</sequence>
<name>A0A975GP41_9BACT</name>
<dbReference type="EC" id="3.1.-.-" evidence="1"/>
<dbReference type="GO" id="GO:0004521">
    <property type="term" value="F:RNA endonuclease activity"/>
    <property type="evidence" value="ECO:0007669"/>
    <property type="project" value="TreeGrafter"/>
</dbReference>
<dbReference type="Proteomes" id="UP000663722">
    <property type="component" value="Chromosome"/>
</dbReference>
<dbReference type="InterPro" id="IPR011067">
    <property type="entry name" value="Plasmid_toxin/cell-grow_inhib"/>
</dbReference>
<evidence type="ECO:0000313" key="2">
    <source>
        <dbReference type="EMBL" id="QTA88395.1"/>
    </source>
</evidence>
<dbReference type="EMBL" id="CP061800">
    <property type="protein sequence ID" value="QTA88395.1"/>
    <property type="molecule type" value="Genomic_DNA"/>
</dbReference>
<keyword evidence="1" id="KW-0378">Hydrolase</keyword>
<dbReference type="PIRSF" id="PIRSF033490">
    <property type="entry name" value="MazF"/>
    <property type="match status" value="1"/>
</dbReference>
<dbReference type="KEGG" id="dmm:dnm_044400"/>
<keyword evidence="1" id="KW-0255">Endonuclease</keyword>
<reference evidence="2" key="1">
    <citation type="journal article" date="2021" name="Microb. Physiol.">
        <title>Proteogenomic Insights into the Physiology of Marine, Sulfate-Reducing, Filamentous Desulfonema limicola and Desulfonema magnum.</title>
        <authorList>
            <person name="Schnaars V."/>
            <person name="Wohlbrand L."/>
            <person name="Scheve S."/>
            <person name="Hinrichs C."/>
            <person name="Reinhardt R."/>
            <person name="Rabus R."/>
        </authorList>
    </citation>
    <scope>NUCLEOTIDE SEQUENCE</scope>
    <source>
        <strain evidence="2">4be13</strain>
    </source>
</reference>
<dbReference type="AlphaFoldDB" id="A0A975GP41"/>
<proteinExistence type="inferred from homology"/>
<accession>A0A975GP41</accession>
<dbReference type="GO" id="GO:0016075">
    <property type="term" value="P:rRNA catabolic process"/>
    <property type="evidence" value="ECO:0007669"/>
    <property type="project" value="TreeGrafter"/>
</dbReference>
<dbReference type="RefSeq" id="WP_207683182.1">
    <property type="nucleotide sequence ID" value="NZ_CP061800.1"/>
</dbReference>
<dbReference type="GO" id="GO:0003677">
    <property type="term" value="F:DNA binding"/>
    <property type="evidence" value="ECO:0007669"/>
    <property type="project" value="InterPro"/>
</dbReference>
<organism evidence="2 3">
    <name type="scientific">Desulfonema magnum</name>
    <dbReference type="NCBI Taxonomy" id="45655"/>
    <lineage>
        <taxon>Bacteria</taxon>
        <taxon>Pseudomonadati</taxon>
        <taxon>Thermodesulfobacteriota</taxon>
        <taxon>Desulfobacteria</taxon>
        <taxon>Desulfobacterales</taxon>
        <taxon>Desulfococcaceae</taxon>
        <taxon>Desulfonema</taxon>
    </lineage>
</organism>
<dbReference type="InterPro" id="IPR003477">
    <property type="entry name" value="PemK-like"/>
</dbReference>